<dbReference type="GO" id="GO:0000160">
    <property type="term" value="P:phosphorelay signal transduction system"/>
    <property type="evidence" value="ECO:0007669"/>
    <property type="project" value="InterPro"/>
</dbReference>
<reference evidence="7 8" key="1">
    <citation type="submission" date="2019-06" db="EMBL/GenBank/DDBJ databases">
        <title>Sequencing the genomes of 1000 actinobacteria strains.</title>
        <authorList>
            <person name="Klenk H.-P."/>
        </authorList>
    </citation>
    <scope>NUCLEOTIDE SEQUENCE [LARGE SCALE GENOMIC DNA]</scope>
    <source>
        <strain evidence="7 8">DSM 45301</strain>
    </source>
</reference>
<evidence type="ECO:0000256" key="4">
    <source>
        <dbReference type="ARBA" id="ARBA00023125"/>
    </source>
</evidence>
<dbReference type="SUPFAM" id="SSF46894">
    <property type="entry name" value="C-terminal effector domain of the bipartite response regulators"/>
    <property type="match status" value="1"/>
</dbReference>
<dbReference type="PANTHER" id="PTHR16305">
    <property type="entry name" value="TESTICULAR SOLUBLE ADENYLYL CYCLASE"/>
    <property type="match status" value="1"/>
</dbReference>
<dbReference type="CDD" id="cd15831">
    <property type="entry name" value="BTAD"/>
    <property type="match status" value="1"/>
</dbReference>
<evidence type="ECO:0000313" key="8">
    <source>
        <dbReference type="Proteomes" id="UP000315677"/>
    </source>
</evidence>
<dbReference type="Gene3D" id="1.10.10.10">
    <property type="entry name" value="Winged helix-like DNA-binding domain superfamily/Winged helix DNA-binding domain"/>
    <property type="match status" value="1"/>
</dbReference>
<dbReference type="GO" id="GO:0004016">
    <property type="term" value="F:adenylate cyclase activity"/>
    <property type="evidence" value="ECO:0007669"/>
    <property type="project" value="TreeGrafter"/>
</dbReference>
<dbReference type="SMART" id="SM01043">
    <property type="entry name" value="BTAD"/>
    <property type="match status" value="1"/>
</dbReference>
<proteinExistence type="inferred from homology"/>
<evidence type="ECO:0000313" key="7">
    <source>
        <dbReference type="EMBL" id="TQM01727.1"/>
    </source>
</evidence>
<dbReference type="SMART" id="SM00862">
    <property type="entry name" value="Trans_reg_C"/>
    <property type="match status" value="1"/>
</dbReference>
<name>A0A543CX93_9PSEU</name>
<comment type="caution">
    <text evidence="7">The sequence shown here is derived from an EMBL/GenBank/DDBJ whole genome shotgun (WGS) entry which is preliminary data.</text>
</comment>
<dbReference type="GO" id="GO:0005524">
    <property type="term" value="F:ATP binding"/>
    <property type="evidence" value="ECO:0007669"/>
    <property type="project" value="UniProtKB-KW"/>
</dbReference>
<evidence type="ECO:0000256" key="2">
    <source>
        <dbReference type="ARBA" id="ARBA00022741"/>
    </source>
</evidence>
<accession>A0A543CX93</accession>
<keyword evidence="2" id="KW-0547">Nucleotide-binding</keyword>
<comment type="similarity">
    <text evidence="1">Belongs to the AfsR/DnrI/RedD regulatory family.</text>
</comment>
<evidence type="ECO:0000259" key="6">
    <source>
        <dbReference type="PROSITE" id="PS51755"/>
    </source>
</evidence>
<dbReference type="InterPro" id="IPR027417">
    <property type="entry name" value="P-loop_NTPase"/>
</dbReference>
<dbReference type="EMBL" id="VFPA01000008">
    <property type="protein sequence ID" value="TQM01727.1"/>
    <property type="molecule type" value="Genomic_DNA"/>
</dbReference>
<gene>
    <name evidence="7" type="ORF">FB558_8239</name>
</gene>
<dbReference type="InterPro" id="IPR011990">
    <property type="entry name" value="TPR-like_helical_dom_sf"/>
</dbReference>
<dbReference type="OrthoDB" id="134712at2"/>
<keyword evidence="3" id="KW-0067">ATP-binding</keyword>
<organism evidence="7 8">
    <name type="scientific">Pseudonocardia kunmingensis</name>
    <dbReference type="NCBI Taxonomy" id="630975"/>
    <lineage>
        <taxon>Bacteria</taxon>
        <taxon>Bacillati</taxon>
        <taxon>Actinomycetota</taxon>
        <taxon>Actinomycetes</taxon>
        <taxon>Pseudonocardiales</taxon>
        <taxon>Pseudonocardiaceae</taxon>
        <taxon>Pseudonocardia</taxon>
    </lineage>
</organism>
<dbReference type="InterPro" id="IPR003593">
    <property type="entry name" value="AAA+_ATPase"/>
</dbReference>
<dbReference type="InterPro" id="IPR036388">
    <property type="entry name" value="WH-like_DNA-bd_sf"/>
</dbReference>
<dbReference type="GO" id="GO:0003677">
    <property type="term" value="F:DNA binding"/>
    <property type="evidence" value="ECO:0007669"/>
    <property type="project" value="UniProtKB-UniRule"/>
</dbReference>
<dbReference type="GO" id="GO:0005737">
    <property type="term" value="C:cytoplasm"/>
    <property type="evidence" value="ECO:0007669"/>
    <property type="project" value="TreeGrafter"/>
</dbReference>
<dbReference type="InterPro" id="IPR041664">
    <property type="entry name" value="AAA_16"/>
</dbReference>
<dbReference type="Proteomes" id="UP000315677">
    <property type="component" value="Unassembled WGS sequence"/>
</dbReference>
<dbReference type="InterPro" id="IPR001867">
    <property type="entry name" value="OmpR/PhoB-type_DNA-bd"/>
</dbReference>
<dbReference type="Pfam" id="PF13191">
    <property type="entry name" value="AAA_16"/>
    <property type="match status" value="1"/>
</dbReference>
<protein>
    <submittedName>
        <fullName evidence="7">Transcriptional regulator</fullName>
    </submittedName>
</protein>
<dbReference type="GO" id="GO:0006355">
    <property type="term" value="P:regulation of DNA-templated transcription"/>
    <property type="evidence" value="ECO:0007669"/>
    <property type="project" value="InterPro"/>
</dbReference>
<feature type="domain" description="OmpR/PhoB-type" evidence="6">
    <location>
        <begin position="1"/>
        <end position="87"/>
    </location>
</feature>
<keyword evidence="8" id="KW-1185">Reference proteome</keyword>
<dbReference type="SUPFAM" id="SSF48452">
    <property type="entry name" value="TPR-like"/>
    <property type="match status" value="2"/>
</dbReference>
<dbReference type="SUPFAM" id="SSF52540">
    <property type="entry name" value="P-loop containing nucleoside triphosphate hydrolases"/>
    <property type="match status" value="1"/>
</dbReference>
<dbReference type="PROSITE" id="PS51755">
    <property type="entry name" value="OMPR_PHOB"/>
    <property type="match status" value="1"/>
</dbReference>
<keyword evidence="4 5" id="KW-0238">DNA-binding</keyword>
<dbReference type="RefSeq" id="WP_142064473.1">
    <property type="nucleotide sequence ID" value="NZ_VFPA01000008.1"/>
</dbReference>
<dbReference type="InterPro" id="IPR016032">
    <property type="entry name" value="Sig_transdc_resp-reg_C-effctor"/>
</dbReference>
<dbReference type="SMART" id="SM00382">
    <property type="entry name" value="AAA"/>
    <property type="match status" value="1"/>
</dbReference>
<evidence type="ECO:0000256" key="1">
    <source>
        <dbReference type="ARBA" id="ARBA00005820"/>
    </source>
</evidence>
<evidence type="ECO:0000256" key="3">
    <source>
        <dbReference type="ARBA" id="ARBA00022840"/>
    </source>
</evidence>
<dbReference type="InterPro" id="IPR005158">
    <property type="entry name" value="BTAD"/>
</dbReference>
<dbReference type="Gene3D" id="1.25.40.10">
    <property type="entry name" value="Tetratricopeptide repeat domain"/>
    <property type="match status" value="2"/>
</dbReference>
<dbReference type="AlphaFoldDB" id="A0A543CX93"/>
<dbReference type="PANTHER" id="PTHR16305:SF35">
    <property type="entry name" value="TRANSCRIPTIONAL ACTIVATOR DOMAIN"/>
    <property type="match status" value="1"/>
</dbReference>
<evidence type="ECO:0000256" key="5">
    <source>
        <dbReference type="PROSITE-ProRule" id="PRU01091"/>
    </source>
</evidence>
<dbReference type="Pfam" id="PF03704">
    <property type="entry name" value="BTAD"/>
    <property type="match status" value="1"/>
</dbReference>
<sequence>MVVAGQAVDLGGPKQRALLATLVAADGRAVSVERLIDLLWGEDPPAKALVSLQSYVARLRRVLEPDRDARAPARTLVTRAPGYALLLDGHDVDARRFARLLADAQASNADPGRAAGLLQTALGLWRGDAYGGVADTCAALRTEAARLEELRLTAVEELWAAQVALGNHGRAVAELERLVDAHPLRERLWTLLALAQYRSARQGDALATLRRARRRLADEVGLDPGVELRRLEEAVLRQDPALALTPSAGVHGRPAAESVALVGREAELAAVFQALADAGARQGRVVLVSGEPGIGKTTLARAVAVHASAAGLRCGWGGWESDVAQPLWGWKRAVQQLLGDAGVLEYPDAANVDIASSTFRVAGALVDALRTGPASVIILDDVHWADADSLRLLRRVAATIVDVPLALLVTHRDAEADISPPVAHVLADLARLDPVRVRLTGLTDAATAAQVRHRTGIDVSAEVAAAIHERTDGNPFFVNEFVRLLAGAGELSDPTGPSWRGVPGGVRDVVRQRLAQLPDQAGELLAAAAVLGRSFDLDVVEEAVGTPQDAVEEAVEAALVSGLLEEESVGRYRFTHALVRDAVYGTLPAPARSRMHARAAQALERRRIGQLARHAAELAEHYRMAGAVHARSAWIFASRAAAHAAGHAAHAEAVRLFTMAAEAQVQDELATPQEREAVLVGLGRALLWMSRPIEAWAPLAEAAAAALARADAVAAARALLPITERTIWTWRDYGRPDEEAIRLWEDVLAGLPETEPLLRAHVRAALAVELLYVPGSAARSTRLVDQAVVAARRADSPHDLLRILQLAHLVLVRPDLLDRRIAIADELVTHAARLDDAAELAAALCKRAVDRAESGRWEQACTDLCRAKRLAERHQIVPVLLIAGWGLALAIQATGDFAGAEAAIEQIETLQSTVSMGAVGVGLLQRATIRIVQGRLAELEPELRAAVEQRPALRDLHALALISGSREDEARELLGDWPEQPPLLWDYFWISLTAIRAQVWLAFGDPQAVADLRRRLTPYARRLAVAGMAGGFLGSISHTVGRLALADGDRDAAAHYLQLALDTHRGLGFPRLAALTEEVLPLTAEGHGRG</sequence>
<feature type="DNA-binding region" description="OmpR/PhoB-type" evidence="5">
    <location>
        <begin position="1"/>
        <end position="87"/>
    </location>
</feature>
<dbReference type="Gene3D" id="3.40.50.300">
    <property type="entry name" value="P-loop containing nucleotide triphosphate hydrolases"/>
    <property type="match status" value="1"/>
</dbReference>
<dbReference type="Pfam" id="PF00486">
    <property type="entry name" value="Trans_reg_C"/>
    <property type="match status" value="1"/>
</dbReference>